<dbReference type="EMBL" id="HG322949">
    <property type="protein sequence ID" value="CDG82988.1"/>
    <property type="molecule type" value="Genomic_DNA"/>
</dbReference>
<dbReference type="HOGENOM" id="CLU_2935345_0_0_4"/>
<dbReference type="RefSeq" id="WP_038492015.1">
    <property type="nucleotide sequence ID" value="NZ_HG322949.1"/>
</dbReference>
<gene>
    <name evidence="2" type="ORF">GJA_2354</name>
</gene>
<dbReference type="AlphaFoldDB" id="W0V6M2"/>
<accession>W0V6M2</accession>
<feature type="domain" description="ESPR" evidence="1">
    <location>
        <begin position="1"/>
        <end position="46"/>
    </location>
</feature>
<proteinExistence type="predicted"/>
<evidence type="ECO:0000259" key="1">
    <source>
        <dbReference type="Pfam" id="PF13018"/>
    </source>
</evidence>
<reference evidence="2 3" key="1">
    <citation type="journal article" date="2015" name="Genome Announc.">
        <title>Genome Sequence of Mushroom Soft-Rot Pathogen Janthinobacterium agaricidamnosum.</title>
        <authorList>
            <person name="Graupner K."/>
            <person name="Lackner G."/>
            <person name="Hertweck C."/>
        </authorList>
    </citation>
    <scope>NUCLEOTIDE SEQUENCE [LARGE SCALE GENOMIC DNA]</scope>
    <source>
        <strain evidence="3">NBRC 102515 / DSM 9628</strain>
    </source>
</reference>
<dbReference type="Pfam" id="PF13018">
    <property type="entry name" value="ESPR"/>
    <property type="match status" value="1"/>
</dbReference>
<protein>
    <recommendedName>
        <fullName evidence="1">ESPR domain-containing protein</fullName>
    </recommendedName>
</protein>
<dbReference type="Proteomes" id="UP000027604">
    <property type="component" value="Chromosome I"/>
</dbReference>
<name>W0V6M2_9BURK</name>
<dbReference type="PATRIC" id="fig|1349767.4.peg.4095"/>
<sequence length="60" mass="6243">MNKHLYRIIFNQRRGQLMVVGENAASQGKAASGEGGMSGGGGLLATLRPACLAVLARSAW</sequence>
<dbReference type="STRING" id="1349767.GJA_2354"/>
<organism evidence="2 3">
    <name type="scientific">Janthinobacterium agaricidamnosum NBRC 102515 = DSM 9628</name>
    <dbReference type="NCBI Taxonomy" id="1349767"/>
    <lineage>
        <taxon>Bacteria</taxon>
        <taxon>Pseudomonadati</taxon>
        <taxon>Pseudomonadota</taxon>
        <taxon>Betaproteobacteria</taxon>
        <taxon>Burkholderiales</taxon>
        <taxon>Oxalobacteraceae</taxon>
        <taxon>Janthinobacterium</taxon>
    </lineage>
</organism>
<dbReference type="eggNOG" id="COG3210">
    <property type="taxonomic scope" value="Bacteria"/>
</dbReference>
<dbReference type="KEGG" id="jag:GJA_2354"/>
<dbReference type="InterPro" id="IPR024973">
    <property type="entry name" value="ESPR"/>
</dbReference>
<evidence type="ECO:0000313" key="3">
    <source>
        <dbReference type="Proteomes" id="UP000027604"/>
    </source>
</evidence>
<keyword evidence="3" id="KW-1185">Reference proteome</keyword>
<evidence type="ECO:0000313" key="2">
    <source>
        <dbReference type="EMBL" id="CDG82988.1"/>
    </source>
</evidence>